<keyword evidence="4" id="KW-1185">Reference proteome</keyword>
<keyword evidence="2" id="KW-0472">Membrane</keyword>
<dbReference type="RefSeq" id="WP_308453904.1">
    <property type="nucleotide sequence ID" value="NZ_JAJEQR010000028.1"/>
</dbReference>
<feature type="compositionally biased region" description="Basic and acidic residues" evidence="1">
    <location>
        <begin position="166"/>
        <end position="235"/>
    </location>
</feature>
<comment type="caution">
    <text evidence="3">The sequence shown here is derived from an EMBL/GenBank/DDBJ whole genome shotgun (WGS) entry which is preliminary data.</text>
</comment>
<organism evidence="3 4">
    <name type="scientific">Hominifimenecus microfluidus</name>
    <dbReference type="NCBI Taxonomy" id="2885348"/>
    <lineage>
        <taxon>Bacteria</taxon>
        <taxon>Bacillati</taxon>
        <taxon>Bacillota</taxon>
        <taxon>Clostridia</taxon>
        <taxon>Lachnospirales</taxon>
        <taxon>Lachnospiraceae</taxon>
        <taxon>Hominifimenecus</taxon>
    </lineage>
</organism>
<evidence type="ECO:0000256" key="2">
    <source>
        <dbReference type="SAM" id="Phobius"/>
    </source>
</evidence>
<name>A0AAE3JFE2_9FIRM</name>
<dbReference type="AlphaFoldDB" id="A0AAE3JFE2"/>
<dbReference type="Proteomes" id="UP001198182">
    <property type="component" value="Unassembled WGS sequence"/>
</dbReference>
<keyword evidence="2" id="KW-1133">Transmembrane helix</keyword>
<proteinExistence type="predicted"/>
<dbReference type="InterPro" id="IPR021338">
    <property type="entry name" value="DUF2953"/>
</dbReference>
<evidence type="ECO:0000256" key="1">
    <source>
        <dbReference type="SAM" id="MobiDB-lite"/>
    </source>
</evidence>
<gene>
    <name evidence="3" type="ORF">LKD81_10315</name>
</gene>
<feature type="transmembrane region" description="Helical" evidence="2">
    <location>
        <begin position="7"/>
        <end position="33"/>
    </location>
</feature>
<feature type="region of interest" description="Disordered" evidence="1">
    <location>
        <begin position="90"/>
        <end position="242"/>
    </location>
</feature>
<feature type="compositionally biased region" description="Basic and acidic residues" evidence="1">
    <location>
        <begin position="147"/>
        <end position="156"/>
    </location>
</feature>
<evidence type="ECO:0000313" key="4">
    <source>
        <dbReference type="Proteomes" id="UP001198182"/>
    </source>
</evidence>
<dbReference type="EMBL" id="JAJEQR010000028">
    <property type="protein sequence ID" value="MCC2231385.1"/>
    <property type="molecule type" value="Genomic_DNA"/>
</dbReference>
<reference evidence="3" key="1">
    <citation type="submission" date="2021-10" db="EMBL/GenBank/DDBJ databases">
        <title>Anaerobic single-cell dispensing facilitates the cultivation of human gut bacteria.</title>
        <authorList>
            <person name="Afrizal A."/>
        </authorList>
    </citation>
    <scope>NUCLEOTIDE SEQUENCE</scope>
    <source>
        <strain evidence="3">CLA-AA-H215</strain>
    </source>
</reference>
<dbReference type="Pfam" id="PF11167">
    <property type="entry name" value="DUF2953"/>
    <property type="match status" value="1"/>
</dbReference>
<evidence type="ECO:0000313" key="3">
    <source>
        <dbReference type="EMBL" id="MCC2231385.1"/>
    </source>
</evidence>
<accession>A0AAE3JFE2</accession>
<protein>
    <submittedName>
        <fullName evidence="3">DUF2953 domain-containing protein</fullName>
    </submittedName>
</protein>
<keyword evidence="2" id="KW-0812">Transmembrane</keyword>
<sequence>MISVILAILKIIGIVLLCLLGLLLLIILAVLLVPIRYQAAGSAAEKEIHARAGISWLLHLIQVKLELVNQKAGITVKLFGIPIRRMGTLFESAENEENPDSGNSSRKTDSEETGKNAERQRTDSNSETRIPKISDEVLESLPMEKNVLSEERKADRTQPAVRTVNRQKESTSKSEEEQKPQKEKNPESAAEAKKAGKAQRNTDRGRQRAERTKQKEEHAKRKEAQKEQKIQQKEEKRRRREKQREKLEDFLDQIQNPENQRAFRLVRTQTGKLLLHILPTRLSIQARVGLSDPAATGMLLGAFYALYPIYQDHIRVTGEFETEVLEGSFRLKGRIRIGSLLMIVFPVIRDKSVRRLIKQVFRR</sequence>
<feature type="compositionally biased region" description="Basic and acidic residues" evidence="1">
    <location>
        <begin position="106"/>
        <end position="135"/>
    </location>
</feature>